<comment type="caution">
    <text evidence="1">The sequence shown here is derived from an EMBL/GenBank/DDBJ whole genome shotgun (WGS) entry which is preliminary data.</text>
</comment>
<evidence type="ECO:0000313" key="1">
    <source>
        <dbReference type="EMBL" id="KKL51299.1"/>
    </source>
</evidence>
<proteinExistence type="predicted"/>
<gene>
    <name evidence="1" type="ORF">LCGC14_2296840</name>
</gene>
<dbReference type="EMBL" id="LAZR01032297">
    <property type="protein sequence ID" value="KKL51299.1"/>
    <property type="molecule type" value="Genomic_DNA"/>
</dbReference>
<organism evidence="1">
    <name type="scientific">marine sediment metagenome</name>
    <dbReference type="NCBI Taxonomy" id="412755"/>
    <lineage>
        <taxon>unclassified sequences</taxon>
        <taxon>metagenomes</taxon>
        <taxon>ecological metagenomes</taxon>
    </lineage>
</organism>
<reference evidence="1" key="1">
    <citation type="journal article" date="2015" name="Nature">
        <title>Complex archaea that bridge the gap between prokaryotes and eukaryotes.</title>
        <authorList>
            <person name="Spang A."/>
            <person name="Saw J.H."/>
            <person name="Jorgensen S.L."/>
            <person name="Zaremba-Niedzwiedzka K."/>
            <person name="Martijn J."/>
            <person name="Lind A.E."/>
            <person name="van Eijk R."/>
            <person name="Schleper C."/>
            <person name="Guy L."/>
            <person name="Ettema T.J."/>
        </authorList>
    </citation>
    <scope>NUCLEOTIDE SEQUENCE</scope>
</reference>
<accession>A0A0F9CQ63</accession>
<protein>
    <submittedName>
        <fullName evidence="1">Uncharacterized protein</fullName>
    </submittedName>
</protein>
<dbReference type="AlphaFoldDB" id="A0A0F9CQ63"/>
<name>A0A0F9CQ63_9ZZZZ</name>
<sequence>MNKDKFKCGCGKKGRLIIACKDCCPSENFTEYKDDTDEKNS</sequence>